<dbReference type="SUPFAM" id="SSF55961">
    <property type="entry name" value="Bet v1-like"/>
    <property type="match status" value="2"/>
</dbReference>
<sequence>MSETVTVRARVAAPLPRVRQALTSADELATWLAEHAAVELPHRYEFWGRHTPEGDAPRQRLDHLDDTTLRFTWHVGGEDTTVEFALAPDGDGTVVSVSQSHFPGWASAVAEQGVLGSLYTFWALALANLAEHLEGRELTPKCDFTAAEQRASVEIAAPRQAVYTSLVDSEVYAEWFGAKIDIEPWVGGRVAMGGFDANPRPGRVLDLVEGERMGVDWGDGVVTSWELAESAGRTRLTFVQSGFVDGHAAYAAWLGWLSGVAELRRYHEVPDWRPIWLQPEVPGLPEEMLTGH</sequence>
<feature type="domain" description="Activator of Hsp90 ATPase homologue 1/2-like C-terminal" evidence="2">
    <location>
        <begin position="13"/>
        <end position="133"/>
    </location>
</feature>
<dbReference type="Pfam" id="PF08327">
    <property type="entry name" value="AHSA1"/>
    <property type="match status" value="2"/>
</dbReference>
<organism evidence="3 4">
    <name type="scientific">Saccharothrix australiensis</name>
    <dbReference type="NCBI Taxonomy" id="2072"/>
    <lineage>
        <taxon>Bacteria</taxon>
        <taxon>Bacillati</taxon>
        <taxon>Actinomycetota</taxon>
        <taxon>Actinomycetes</taxon>
        <taxon>Pseudonocardiales</taxon>
        <taxon>Pseudonocardiaceae</taxon>
        <taxon>Saccharothrix</taxon>
    </lineage>
</organism>
<reference evidence="3 4" key="1">
    <citation type="submission" date="2018-10" db="EMBL/GenBank/DDBJ databases">
        <title>Sequencing the genomes of 1000 actinobacteria strains.</title>
        <authorList>
            <person name="Klenk H.-P."/>
        </authorList>
    </citation>
    <scope>NUCLEOTIDE SEQUENCE [LARGE SCALE GENOMIC DNA]</scope>
    <source>
        <strain evidence="3 4">DSM 43800</strain>
    </source>
</reference>
<dbReference type="EMBL" id="RBXO01000001">
    <property type="protein sequence ID" value="RKT55913.1"/>
    <property type="molecule type" value="Genomic_DNA"/>
</dbReference>
<comment type="similarity">
    <text evidence="1">Belongs to the AHA1 family.</text>
</comment>
<gene>
    <name evidence="3" type="ORF">C8E97_4601</name>
</gene>
<evidence type="ECO:0000313" key="3">
    <source>
        <dbReference type="EMBL" id="RKT55913.1"/>
    </source>
</evidence>
<name>A0A495W5H9_9PSEU</name>
<dbReference type="InterPro" id="IPR023393">
    <property type="entry name" value="START-like_dom_sf"/>
</dbReference>
<dbReference type="Proteomes" id="UP000282084">
    <property type="component" value="Unassembled WGS sequence"/>
</dbReference>
<dbReference type="InterPro" id="IPR013538">
    <property type="entry name" value="ASHA1/2-like_C"/>
</dbReference>
<accession>A0A495W5H9</accession>
<feature type="domain" description="Activator of Hsp90 ATPase homologue 1/2-like C-terminal" evidence="2">
    <location>
        <begin position="157"/>
        <end position="266"/>
    </location>
</feature>
<comment type="caution">
    <text evidence="3">The sequence shown here is derived from an EMBL/GenBank/DDBJ whole genome shotgun (WGS) entry which is preliminary data.</text>
</comment>
<evidence type="ECO:0000259" key="2">
    <source>
        <dbReference type="Pfam" id="PF08327"/>
    </source>
</evidence>
<proteinExistence type="inferred from homology"/>
<keyword evidence="4" id="KW-1185">Reference proteome</keyword>
<evidence type="ECO:0000256" key="1">
    <source>
        <dbReference type="ARBA" id="ARBA00006817"/>
    </source>
</evidence>
<dbReference type="Gene3D" id="3.30.530.20">
    <property type="match status" value="2"/>
</dbReference>
<dbReference type="CDD" id="cd07814">
    <property type="entry name" value="SRPBCC_CalC_Aha1-like"/>
    <property type="match status" value="2"/>
</dbReference>
<dbReference type="RefSeq" id="WP_121007555.1">
    <property type="nucleotide sequence ID" value="NZ_RBXO01000001.1"/>
</dbReference>
<dbReference type="AlphaFoldDB" id="A0A495W5H9"/>
<dbReference type="OrthoDB" id="4538425at2"/>
<protein>
    <submittedName>
        <fullName evidence="3">Uncharacterized protein YndB with AHSA1/START domain</fullName>
    </submittedName>
</protein>
<evidence type="ECO:0000313" key="4">
    <source>
        <dbReference type="Proteomes" id="UP000282084"/>
    </source>
</evidence>